<sequence length="808" mass="90867">MIRNYFKIAWRNLFRNKVYSFINVGGLAMGIAAFLLILEYVSFEKSVNQFHANLPQIYRLLNFGQKGETWTEIEPGWAAKAKQTFPEIKDFCRFAEGTAKGIVKREGANSESFRETEIGYADGNFFDFFSFPIINGDKSALKKPKVVFISKKTAVKYFSEQDPLGKTLTLSNQFGTLSYSVEGVYDIPANSDIQFDMLFSLETLANPANLNGNSWARLDNTESQYINTYFLLNDQVNPANLQSKLTAMRTSLKADKDGVQFRLQPLKNIHLADKLSDTYQTSGNLKYVYMLLIIAVLILCIAWFNYINLSTAHALKRANEVGVRKVIGATPWNLISQFLGESALVNMLSLSLAVVLVYLLQPLFNQLIGRELTLEALGNSPVWIAGLGVLFLGSLLSGIYTAYALSNFNPVKILKGNLSKTSKGILLRKSLVVSQFTISIVLILVTIVIYTQLRFMQSQNLGMKTDQLLVVRGPEVGKDSTYKNRQAAFWNELEQQSFVKDYSLSGTVPGSFFNFATSGFTQPGSKAGDELKPYFFAIIGDRYLNTYGIELKAGRNFTEQEVKVDWDENSKILLNEKAVEQFGFRSAEEAINNKVKWDERFLEVIGVVKDYHHLGLQKAINPIIFYPQNSTSYITIKLTPDQIQNKMAKLEGMYKTFFAGNPFEYFFVDENFNKQYFSENQYGKIFTTASVWAIFIACMGLFGLATFTVETRTKEIGIRKVLGASVASIVGLLSFDFLKLVVAAILIASPLAWYFMTDWLKDFEYQIKVSWWIFAAGGATAVIIAILTIGFQSIKAALMNPVKSLKSE</sequence>
<dbReference type="InterPro" id="IPR003838">
    <property type="entry name" value="ABC3_permease_C"/>
</dbReference>
<feature type="transmembrane region" description="Helical" evidence="6">
    <location>
        <begin position="287"/>
        <end position="307"/>
    </location>
</feature>
<dbReference type="OrthoDB" id="5933722at2"/>
<feature type="domain" description="MacB-like periplasmic core" evidence="8">
    <location>
        <begin position="20"/>
        <end position="247"/>
    </location>
</feature>
<feature type="transmembrane region" description="Helical" evidence="6">
    <location>
        <begin position="689"/>
        <end position="709"/>
    </location>
</feature>
<dbReference type="GO" id="GO:0005886">
    <property type="term" value="C:plasma membrane"/>
    <property type="evidence" value="ECO:0007669"/>
    <property type="project" value="UniProtKB-SubCell"/>
</dbReference>
<protein>
    <submittedName>
        <fullName evidence="9">FtsX-like permease family protein</fullName>
    </submittedName>
</protein>
<keyword evidence="5 6" id="KW-0472">Membrane</keyword>
<feature type="domain" description="ABC3 transporter permease C-terminal" evidence="7">
    <location>
        <begin position="689"/>
        <end position="801"/>
    </location>
</feature>
<dbReference type="Pfam" id="PF02687">
    <property type="entry name" value="FtsX"/>
    <property type="match status" value="2"/>
</dbReference>
<dbReference type="Pfam" id="PF12704">
    <property type="entry name" value="MacB_PCD"/>
    <property type="match status" value="2"/>
</dbReference>
<gene>
    <name evidence="9" type="ORF">E0F88_03120</name>
</gene>
<dbReference type="InterPro" id="IPR050250">
    <property type="entry name" value="Macrolide_Exporter_MacB"/>
</dbReference>
<keyword evidence="3 6" id="KW-0812">Transmembrane</keyword>
<feature type="transmembrane region" description="Helical" evidence="6">
    <location>
        <begin position="343"/>
        <end position="361"/>
    </location>
</feature>
<keyword evidence="2" id="KW-1003">Cell membrane</keyword>
<evidence type="ECO:0000259" key="8">
    <source>
        <dbReference type="Pfam" id="PF12704"/>
    </source>
</evidence>
<feature type="domain" description="MacB-like periplasmic core" evidence="8">
    <location>
        <begin position="437"/>
        <end position="641"/>
    </location>
</feature>
<proteinExistence type="predicted"/>
<evidence type="ECO:0000256" key="6">
    <source>
        <dbReference type="SAM" id="Phobius"/>
    </source>
</evidence>
<feature type="domain" description="ABC3 transporter permease C-terminal" evidence="7">
    <location>
        <begin position="293"/>
        <end position="410"/>
    </location>
</feature>
<organism evidence="9 10">
    <name type="scientific">Dyadobacter psychrotolerans</name>
    <dbReference type="NCBI Taxonomy" id="2541721"/>
    <lineage>
        <taxon>Bacteria</taxon>
        <taxon>Pseudomonadati</taxon>
        <taxon>Bacteroidota</taxon>
        <taxon>Cytophagia</taxon>
        <taxon>Cytophagales</taxon>
        <taxon>Spirosomataceae</taxon>
        <taxon>Dyadobacter</taxon>
    </lineage>
</organism>
<reference evidence="9 10" key="1">
    <citation type="submission" date="2019-03" db="EMBL/GenBank/DDBJ databases">
        <title>Dyadobacter AR-3-6 sp. nov., isolated from arctic soil.</title>
        <authorList>
            <person name="Chaudhary D.K."/>
        </authorList>
    </citation>
    <scope>NUCLEOTIDE SEQUENCE [LARGE SCALE GENOMIC DNA]</scope>
    <source>
        <strain evidence="9 10">AR-3-6</strain>
    </source>
</reference>
<evidence type="ECO:0000256" key="4">
    <source>
        <dbReference type="ARBA" id="ARBA00022989"/>
    </source>
</evidence>
<feature type="transmembrane region" description="Helical" evidence="6">
    <location>
        <begin position="426"/>
        <end position="450"/>
    </location>
</feature>
<evidence type="ECO:0000256" key="3">
    <source>
        <dbReference type="ARBA" id="ARBA00022692"/>
    </source>
</evidence>
<comment type="caution">
    <text evidence="9">The sequence shown here is derived from an EMBL/GenBank/DDBJ whole genome shotgun (WGS) entry which is preliminary data.</text>
</comment>
<dbReference type="EMBL" id="SMFL01000001">
    <property type="protein sequence ID" value="TDE18544.1"/>
    <property type="molecule type" value="Genomic_DNA"/>
</dbReference>
<dbReference type="Proteomes" id="UP000294850">
    <property type="component" value="Unassembled WGS sequence"/>
</dbReference>
<dbReference type="PANTHER" id="PTHR30572:SF18">
    <property type="entry name" value="ABC-TYPE MACROLIDE FAMILY EXPORT SYSTEM PERMEASE COMPONENT 2"/>
    <property type="match status" value="1"/>
</dbReference>
<feature type="transmembrane region" description="Helical" evidence="6">
    <location>
        <begin position="769"/>
        <end position="791"/>
    </location>
</feature>
<feature type="transmembrane region" description="Helical" evidence="6">
    <location>
        <begin position="381"/>
        <end position="405"/>
    </location>
</feature>
<evidence type="ECO:0000256" key="5">
    <source>
        <dbReference type="ARBA" id="ARBA00023136"/>
    </source>
</evidence>
<dbReference type="GO" id="GO:0022857">
    <property type="term" value="F:transmembrane transporter activity"/>
    <property type="evidence" value="ECO:0007669"/>
    <property type="project" value="TreeGrafter"/>
</dbReference>
<evidence type="ECO:0000259" key="7">
    <source>
        <dbReference type="Pfam" id="PF02687"/>
    </source>
</evidence>
<evidence type="ECO:0000313" key="10">
    <source>
        <dbReference type="Proteomes" id="UP000294850"/>
    </source>
</evidence>
<comment type="subcellular location">
    <subcellularLocation>
        <location evidence="1">Cell membrane</location>
        <topology evidence="1">Multi-pass membrane protein</topology>
    </subcellularLocation>
</comment>
<dbReference type="RefSeq" id="WP_131956552.1">
    <property type="nucleotide sequence ID" value="NZ_SMFL01000001.1"/>
</dbReference>
<dbReference type="PANTHER" id="PTHR30572">
    <property type="entry name" value="MEMBRANE COMPONENT OF TRANSPORTER-RELATED"/>
    <property type="match status" value="1"/>
</dbReference>
<evidence type="ECO:0000256" key="1">
    <source>
        <dbReference type="ARBA" id="ARBA00004651"/>
    </source>
</evidence>
<keyword evidence="4 6" id="KW-1133">Transmembrane helix</keyword>
<dbReference type="InterPro" id="IPR025857">
    <property type="entry name" value="MacB_PCD"/>
</dbReference>
<evidence type="ECO:0000313" key="9">
    <source>
        <dbReference type="EMBL" id="TDE18544.1"/>
    </source>
</evidence>
<feature type="transmembrane region" description="Helical" evidence="6">
    <location>
        <begin position="721"/>
        <end position="749"/>
    </location>
</feature>
<keyword evidence="10" id="KW-1185">Reference proteome</keyword>
<feature type="transmembrane region" description="Helical" evidence="6">
    <location>
        <begin position="21"/>
        <end position="43"/>
    </location>
</feature>
<evidence type="ECO:0000256" key="2">
    <source>
        <dbReference type="ARBA" id="ARBA00022475"/>
    </source>
</evidence>
<name>A0A4R5E0J8_9BACT</name>
<accession>A0A4R5E0J8</accession>
<dbReference type="AlphaFoldDB" id="A0A4R5E0J8"/>